<comment type="caution">
    <text evidence="4">The sequence shown here is derived from an EMBL/GenBank/DDBJ whole genome shotgun (WGS) entry which is preliminary data.</text>
</comment>
<feature type="transmembrane region" description="Helical" evidence="1">
    <location>
        <begin position="119"/>
        <end position="140"/>
    </location>
</feature>
<accession>A0A8H3YWZ1</accession>
<dbReference type="AlphaFoldDB" id="A0A8H3YWZ1"/>
<evidence type="ECO:0000313" key="3">
    <source>
        <dbReference type="EMBL" id="KAE9969897.1"/>
    </source>
</evidence>
<feature type="chain" id="PRO_5044691044" evidence="2">
    <location>
        <begin position="24"/>
        <end position="141"/>
    </location>
</feature>
<proteinExistence type="predicted"/>
<gene>
    <name evidence="3" type="ORF">BLS_005185</name>
    <name evidence="4" type="ORF">EG327_009358</name>
    <name evidence="5" type="ORF">EG328_002971</name>
</gene>
<organism evidence="4 7">
    <name type="scientific">Venturia inaequalis</name>
    <name type="common">Apple scab fungus</name>
    <dbReference type="NCBI Taxonomy" id="5025"/>
    <lineage>
        <taxon>Eukaryota</taxon>
        <taxon>Fungi</taxon>
        <taxon>Dikarya</taxon>
        <taxon>Ascomycota</taxon>
        <taxon>Pezizomycotina</taxon>
        <taxon>Dothideomycetes</taxon>
        <taxon>Pleosporomycetidae</taxon>
        <taxon>Venturiales</taxon>
        <taxon>Venturiaceae</taxon>
        <taxon>Venturia</taxon>
    </lineage>
</organism>
<dbReference type="EMBL" id="WNWR01000615">
    <property type="protein sequence ID" value="KAE9972837.1"/>
    <property type="molecule type" value="Genomic_DNA"/>
</dbReference>
<evidence type="ECO:0000256" key="2">
    <source>
        <dbReference type="SAM" id="SignalP"/>
    </source>
</evidence>
<sequence>MVAIMSFQQVLLYILGLASFVLAQNATTSSILSFTTSNLTTSKTDVGPSTILITSTPGGGLEIATTFITSSGYQNTTQSSSASKTSEPTFATPTVTSAVNTPNSPATSTPAVLSAAPSMTFSVLPAMGAVIAFMGAMCVLQ</sequence>
<evidence type="ECO:0000313" key="6">
    <source>
        <dbReference type="Proteomes" id="UP000447873"/>
    </source>
</evidence>
<dbReference type="EMBL" id="WNWQ01000351">
    <property type="protein sequence ID" value="KAE9969897.1"/>
    <property type="molecule type" value="Genomic_DNA"/>
</dbReference>
<dbReference type="Proteomes" id="UP000490939">
    <property type="component" value="Unassembled WGS sequence"/>
</dbReference>
<name>A0A8H3YWZ1_VENIN</name>
<reference evidence="4 7" key="1">
    <citation type="submission" date="2019-07" db="EMBL/GenBank/DDBJ databases">
        <title>Venturia inaequalis Genome Resource.</title>
        <authorList>
            <person name="Lichtner F.J."/>
        </authorList>
    </citation>
    <scope>NUCLEOTIDE SEQUENCE [LARGE SCALE GENOMIC DNA]</scope>
    <source>
        <strain evidence="5 6">120213</strain>
        <strain evidence="3">Bline_iso_100314</strain>
        <strain evidence="4 7">DMI_063113</strain>
    </source>
</reference>
<feature type="signal peptide" evidence="2">
    <location>
        <begin position="1"/>
        <end position="23"/>
    </location>
</feature>
<keyword evidence="1" id="KW-0472">Membrane</keyword>
<protein>
    <submittedName>
        <fullName evidence="4">Uncharacterized protein</fullName>
    </submittedName>
</protein>
<keyword evidence="1" id="KW-1133">Transmembrane helix</keyword>
<keyword evidence="7" id="KW-1185">Reference proteome</keyword>
<evidence type="ECO:0000313" key="7">
    <source>
        <dbReference type="Proteomes" id="UP000490939"/>
    </source>
</evidence>
<evidence type="ECO:0000313" key="4">
    <source>
        <dbReference type="EMBL" id="KAE9972837.1"/>
    </source>
</evidence>
<keyword evidence="2" id="KW-0732">Signal</keyword>
<dbReference type="Proteomes" id="UP000447873">
    <property type="component" value="Unassembled WGS sequence"/>
</dbReference>
<dbReference type="EMBL" id="WNWS01000187">
    <property type="protein sequence ID" value="KAE9975792.1"/>
    <property type="molecule type" value="Genomic_DNA"/>
</dbReference>
<evidence type="ECO:0000256" key="1">
    <source>
        <dbReference type="SAM" id="Phobius"/>
    </source>
</evidence>
<dbReference type="Proteomes" id="UP000433883">
    <property type="component" value="Unassembled WGS sequence"/>
</dbReference>
<keyword evidence="1" id="KW-0812">Transmembrane</keyword>
<evidence type="ECO:0000313" key="5">
    <source>
        <dbReference type="EMBL" id="KAE9975792.1"/>
    </source>
</evidence>